<evidence type="ECO:0000313" key="2">
    <source>
        <dbReference type="EMBL" id="MDV7291786.1"/>
    </source>
</evidence>
<name>A0A378V122_MYCFO</name>
<evidence type="ECO:0000256" key="1">
    <source>
        <dbReference type="SAM" id="MobiDB-lite"/>
    </source>
</evidence>
<dbReference type="EMBL" id="UGQY01000004">
    <property type="protein sequence ID" value="SUA04093.1"/>
    <property type="molecule type" value="Genomic_DNA"/>
</dbReference>
<sequence length="276" mass="29945">MSEELSKRGQDATASDDAPARRRNMQRRAFRFATPVGEIAIAIRTPRTERPLLPKRYDPFGIADRALDAAKTSMKLAAWGEEQLATLVKNRLEAIDSAAPRPVTIATPEEPTPESLNTKMDRLLDRALDQSTAGSQVELYHRLLDQLVADEARILGALSEGDASPLVNIHTWTRSRTPGQAVLENACLIGRTANVALPAMVPQYVGHLLSLGLVETGPEDPSQKAEYEVLLAEPMVLQAIKSGSRGPLAARVEKLTLSLSGLGRGLWESAVQRNGS</sequence>
<dbReference type="InterPro" id="IPR025506">
    <property type="entry name" value="Abi_alpha"/>
</dbReference>
<dbReference type="EMBL" id="JAWLVV010000013">
    <property type="protein sequence ID" value="MDV7291786.1"/>
    <property type="molecule type" value="Genomic_DNA"/>
</dbReference>
<proteinExistence type="predicted"/>
<reference evidence="3 4" key="1">
    <citation type="submission" date="2018-06" db="EMBL/GenBank/DDBJ databases">
        <authorList>
            <consortium name="Pathogen Informatics"/>
            <person name="Doyle S."/>
        </authorList>
    </citation>
    <scope>NUCLEOTIDE SEQUENCE [LARGE SCALE GENOMIC DNA]</scope>
    <source>
        <strain evidence="3 4">NCTC1542</strain>
    </source>
</reference>
<dbReference type="Proteomes" id="UP001186041">
    <property type="component" value="Unassembled WGS sequence"/>
</dbReference>
<protein>
    <submittedName>
        <fullName evidence="2">Abi-alpha family protein</fullName>
    </submittedName>
</protein>
<gene>
    <name evidence="3" type="ORF">NCTC1542_05588</name>
    <name evidence="2" type="ORF">R4485_16605</name>
</gene>
<dbReference type="AlphaFoldDB" id="A0A378V122"/>
<accession>A0A378V122</accession>
<reference evidence="2" key="2">
    <citation type="submission" date="2023-10" db="EMBL/GenBank/DDBJ databases">
        <title>Mycolicibacterium fortuitum clinical isolates causing pulmonary infections in humans.</title>
        <authorList>
            <person name="Mejia-Ponce P.M."/>
            <person name="Zenteno-Cuevas R."/>
            <person name="Licona-Cassani C."/>
        </authorList>
    </citation>
    <scope>NUCLEOTIDE SEQUENCE</scope>
    <source>
        <strain evidence="2">M8</strain>
    </source>
</reference>
<feature type="region of interest" description="Disordered" evidence="1">
    <location>
        <begin position="1"/>
        <end position="23"/>
    </location>
</feature>
<dbReference type="Proteomes" id="UP000255389">
    <property type="component" value="Unassembled WGS sequence"/>
</dbReference>
<dbReference type="Pfam" id="PF14337">
    <property type="entry name" value="Abi_alpha"/>
    <property type="match status" value="1"/>
</dbReference>
<evidence type="ECO:0000313" key="3">
    <source>
        <dbReference type="EMBL" id="SUA04093.1"/>
    </source>
</evidence>
<organism evidence="3 4">
    <name type="scientific">Mycolicibacterium fortuitum</name>
    <name type="common">Mycobacterium fortuitum</name>
    <dbReference type="NCBI Taxonomy" id="1766"/>
    <lineage>
        <taxon>Bacteria</taxon>
        <taxon>Bacillati</taxon>
        <taxon>Actinomycetota</taxon>
        <taxon>Actinomycetes</taxon>
        <taxon>Mycobacteriales</taxon>
        <taxon>Mycobacteriaceae</taxon>
        <taxon>Mycolicibacterium</taxon>
    </lineage>
</organism>
<evidence type="ECO:0000313" key="4">
    <source>
        <dbReference type="Proteomes" id="UP000255389"/>
    </source>
</evidence>
<dbReference type="RefSeq" id="WP_171504130.1">
    <property type="nucleotide sequence ID" value="NZ_JAAZWM010000006.1"/>
</dbReference>
<feature type="compositionally biased region" description="Basic and acidic residues" evidence="1">
    <location>
        <begin position="1"/>
        <end position="10"/>
    </location>
</feature>
<dbReference type="Gene3D" id="3.30.110.190">
    <property type="match status" value="1"/>
</dbReference>